<gene>
    <name evidence="2" type="ORF">TNIN_223561</name>
</gene>
<dbReference type="Proteomes" id="UP000886998">
    <property type="component" value="Unassembled WGS sequence"/>
</dbReference>
<name>A0A8X6JA13_9ARAC</name>
<feature type="signal peptide" evidence="1">
    <location>
        <begin position="1"/>
        <end position="18"/>
    </location>
</feature>
<dbReference type="OrthoDB" id="6431950at2759"/>
<organism evidence="2 3">
    <name type="scientific">Trichonephila inaurata madagascariensis</name>
    <dbReference type="NCBI Taxonomy" id="2747483"/>
    <lineage>
        <taxon>Eukaryota</taxon>
        <taxon>Metazoa</taxon>
        <taxon>Ecdysozoa</taxon>
        <taxon>Arthropoda</taxon>
        <taxon>Chelicerata</taxon>
        <taxon>Arachnida</taxon>
        <taxon>Araneae</taxon>
        <taxon>Araneomorphae</taxon>
        <taxon>Entelegynae</taxon>
        <taxon>Araneoidea</taxon>
        <taxon>Nephilidae</taxon>
        <taxon>Trichonephila</taxon>
        <taxon>Trichonephila inaurata</taxon>
    </lineage>
</organism>
<keyword evidence="1" id="KW-0732">Signal</keyword>
<evidence type="ECO:0000313" key="2">
    <source>
        <dbReference type="EMBL" id="GFS50502.1"/>
    </source>
</evidence>
<sequence length="125" mass="14588">MQFPKFLTLLLLIGTSLSARMVHSSSFFQRMERSHGCGPNPLLEIVNALILKHQMKAEDILQLLDQDVIRDEVLAIVMAFEDCIRTADGQRYRKSQQSNFWILMTAYIKKYQKFYNRSGSWLKTN</sequence>
<comment type="caution">
    <text evidence="2">The sequence shown here is derived from an EMBL/GenBank/DDBJ whole genome shotgun (WGS) entry which is preliminary data.</text>
</comment>
<dbReference type="EMBL" id="BMAV01026453">
    <property type="protein sequence ID" value="GFS50502.1"/>
    <property type="molecule type" value="Genomic_DNA"/>
</dbReference>
<evidence type="ECO:0000313" key="3">
    <source>
        <dbReference type="Proteomes" id="UP000886998"/>
    </source>
</evidence>
<keyword evidence="3" id="KW-1185">Reference proteome</keyword>
<proteinExistence type="predicted"/>
<reference evidence="2" key="1">
    <citation type="submission" date="2020-08" db="EMBL/GenBank/DDBJ databases">
        <title>Multicomponent nature underlies the extraordinary mechanical properties of spider dragline silk.</title>
        <authorList>
            <person name="Kono N."/>
            <person name="Nakamura H."/>
            <person name="Mori M."/>
            <person name="Yoshida Y."/>
            <person name="Ohtoshi R."/>
            <person name="Malay A.D."/>
            <person name="Moran D.A.P."/>
            <person name="Tomita M."/>
            <person name="Numata K."/>
            <person name="Arakawa K."/>
        </authorList>
    </citation>
    <scope>NUCLEOTIDE SEQUENCE</scope>
</reference>
<evidence type="ECO:0000256" key="1">
    <source>
        <dbReference type="SAM" id="SignalP"/>
    </source>
</evidence>
<accession>A0A8X6JA13</accession>
<dbReference type="AlphaFoldDB" id="A0A8X6JA13"/>
<protein>
    <submittedName>
        <fullName evidence="2">Uncharacterized protein</fullName>
    </submittedName>
</protein>
<feature type="chain" id="PRO_5036491510" evidence="1">
    <location>
        <begin position="19"/>
        <end position="125"/>
    </location>
</feature>